<reference evidence="2 3" key="1">
    <citation type="journal article" date="2016" name="Nat. Commun.">
        <title>Thousands of microbial genomes shed light on interconnected biogeochemical processes in an aquifer system.</title>
        <authorList>
            <person name="Anantharaman K."/>
            <person name="Brown C.T."/>
            <person name="Hug L.A."/>
            <person name="Sharon I."/>
            <person name="Castelle C.J."/>
            <person name="Probst A.J."/>
            <person name="Thomas B.C."/>
            <person name="Singh A."/>
            <person name="Wilkins M.J."/>
            <person name="Karaoz U."/>
            <person name="Brodie E.L."/>
            <person name="Williams K.H."/>
            <person name="Hubbard S.S."/>
            <person name="Banfield J.F."/>
        </authorList>
    </citation>
    <scope>NUCLEOTIDE SEQUENCE [LARGE SCALE GENOMIC DNA]</scope>
</reference>
<evidence type="ECO:0000256" key="1">
    <source>
        <dbReference type="SAM" id="Phobius"/>
    </source>
</evidence>
<proteinExistence type="predicted"/>
<sequence>MRDSSRHLFSHITCAGLAITTLLLLFPIVSLNAQGLSAESSAQTGDLRATIETSLRSDPSSVSLSQEEFEQLVDALVEVAEKQGVSAEDITWQPEEPAFGEEGAVDVSNSCGRVPAVLCALNEVFGFSGGSFVPLLLLFSSAALLLVLWAMLKMHHKHPQEVIPTPSEAESTSRIE</sequence>
<dbReference type="Proteomes" id="UP000177968">
    <property type="component" value="Unassembled WGS sequence"/>
</dbReference>
<comment type="caution">
    <text evidence="2">The sequence shown here is derived from an EMBL/GenBank/DDBJ whole genome shotgun (WGS) entry which is preliminary data.</text>
</comment>
<feature type="transmembrane region" description="Helical" evidence="1">
    <location>
        <begin position="132"/>
        <end position="152"/>
    </location>
</feature>
<organism evidence="2 3">
    <name type="scientific">Candidatus Kaiserbacteria bacterium RIFCSPLOWO2_12_FULL_50_28</name>
    <dbReference type="NCBI Taxonomy" id="1798527"/>
    <lineage>
        <taxon>Bacteria</taxon>
        <taxon>Candidatus Kaiseribacteriota</taxon>
    </lineage>
</organism>
<evidence type="ECO:0000313" key="3">
    <source>
        <dbReference type="Proteomes" id="UP000177968"/>
    </source>
</evidence>
<dbReference type="AlphaFoldDB" id="A0A1F6FPS7"/>
<keyword evidence="1" id="KW-0472">Membrane</keyword>
<protein>
    <submittedName>
        <fullName evidence="2">Uncharacterized protein</fullName>
    </submittedName>
</protein>
<name>A0A1F6FPS7_9BACT</name>
<keyword evidence="1" id="KW-1133">Transmembrane helix</keyword>
<accession>A0A1F6FPS7</accession>
<dbReference type="EMBL" id="MFMO01000019">
    <property type="protein sequence ID" value="OGG87862.1"/>
    <property type="molecule type" value="Genomic_DNA"/>
</dbReference>
<gene>
    <name evidence="2" type="ORF">A3H15_00600</name>
</gene>
<evidence type="ECO:0000313" key="2">
    <source>
        <dbReference type="EMBL" id="OGG87862.1"/>
    </source>
</evidence>
<keyword evidence="1" id="KW-0812">Transmembrane</keyword>